<proteinExistence type="predicted"/>
<name>A5FBU0_FLAJ1</name>
<dbReference type="SUPFAM" id="SSF46689">
    <property type="entry name" value="Homeodomain-like"/>
    <property type="match status" value="1"/>
</dbReference>
<evidence type="ECO:0000313" key="6">
    <source>
        <dbReference type="Proteomes" id="UP000006694"/>
    </source>
</evidence>
<dbReference type="InterPro" id="IPR009057">
    <property type="entry name" value="Homeodomain-like_sf"/>
</dbReference>
<evidence type="ECO:0000256" key="1">
    <source>
        <dbReference type="ARBA" id="ARBA00023015"/>
    </source>
</evidence>
<evidence type="ECO:0000256" key="2">
    <source>
        <dbReference type="ARBA" id="ARBA00023125"/>
    </source>
</evidence>
<dbReference type="PANTHER" id="PTHR47893">
    <property type="entry name" value="REGULATORY PROTEIN PCHR"/>
    <property type="match status" value="1"/>
</dbReference>
<dbReference type="HOGENOM" id="CLU_052345_4_3_10"/>
<dbReference type="Pfam" id="PF12833">
    <property type="entry name" value="HTH_18"/>
    <property type="match status" value="1"/>
</dbReference>
<gene>
    <name evidence="5" type="ordered locus">Fjoh_4321</name>
</gene>
<dbReference type="GO" id="GO:0003700">
    <property type="term" value="F:DNA-binding transcription factor activity"/>
    <property type="evidence" value="ECO:0007669"/>
    <property type="project" value="InterPro"/>
</dbReference>
<keyword evidence="2" id="KW-0238">DNA-binding</keyword>
<keyword evidence="1" id="KW-0805">Transcription regulation</keyword>
<organism evidence="5 6">
    <name type="scientific">Flavobacterium johnsoniae (strain ATCC 17061 / DSM 2064 / JCM 8514 / BCRC 14874 / CCUG 350202 / NBRC 14942 / NCIMB 11054 / UW101)</name>
    <name type="common">Cytophaga johnsonae</name>
    <dbReference type="NCBI Taxonomy" id="376686"/>
    <lineage>
        <taxon>Bacteria</taxon>
        <taxon>Pseudomonadati</taxon>
        <taxon>Bacteroidota</taxon>
        <taxon>Flavobacteriia</taxon>
        <taxon>Flavobacteriales</taxon>
        <taxon>Flavobacteriaceae</taxon>
        <taxon>Flavobacterium</taxon>
    </lineage>
</organism>
<accession>A5FBU0</accession>
<keyword evidence="3" id="KW-0804">Transcription</keyword>
<evidence type="ECO:0000259" key="4">
    <source>
        <dbReference type="PROSITE" id="PS01124"/>
    </source>
</evidence>
<dbReference type="SMART" id="SM00342">
    <property type="entry name" value="HTH_ARAC"/>
    <property type="match status" value="1"/>
</dbReference>
<dbReference type="GO" id="GO:0043565">
    <property type="term" value="F:sequence-specific DNA binding"/>
    <property type="evidence" value="ECO:0007669"/>
    <property type="project" value="InterPro"/>
</dbReference>
<keyword evidence="6" id="KW-1185">Reference proteome</keyword>
<dbReference type="AlphaFoldDB" id="A5FBU0"/>
<dbReference type="PRINTS" id="PR00032">
    <property type="entry name" value="HTHARAC"/>
</dbReference>
<dbReference type="Gene3D" id="1.10.10.60">
    <property type="entry name" value="Homeodomain-like"/>
    <property type="match status" value="2"/>
</dbReference>
<dbReference type="KEGG" id="fjo:Fjoh_4321"/>
<dbReference type="PROSITE" id="PS01124">
    <property type="entry name" value="HTH_ARAC_FAMILY_2"/>
    <property type="match status" value="1"/>
</dbReference>
<dbReference type="InterPro" id="IPR053142">
    <property type="entry name" value="PchR_regulatory_protein"/>
</dbReference>
<protein>
    <submittedName>
        <fullName evidence="5">Transcriptional regulator, AraC family</fullName>
    </submittedName>
</protein>
<evidence type="ECO:0000313" key="5">
    <source>
        <dbReference type="EMBL" id="ABQ07329.1"/>
    </source>
</evidence>
<dbReference type="Proteomes" id="UP000006694">
    <property type="component" value="Chromosome"/>
</dbReference>
<dbReference type="EMBL" id="CP000685">
    <property type="protein sequence ID" value="ABQ07329.1"/>
    <property type="molecule type" value="Genomic_DNA"/>
</dbReference>
<dbReference type="InterPro" id="IPR018060">
    <property type="entry name" value="HTH_AraC"/>
</dbReference>
<dbReference type="InterPro" id="IPR020449">
    <property type="entry name" value="Tscrpt_reg_AraC-type_HTH"/>
</dbReference>
<feature type="domain" description="HTH araC/xylS-type" evidence="4">
    <location>
        <begin position="251"/>
        <end position="349"/>
    </location>
</feature>
<dbReference type="eggNOG" id="COG2207">
    <property type="taxonomic scope" value="Bacteria"/>
</dbReference>
<dbReference type="STRING" id="376686.Fjoh_4321"/>
<dbReference type="PANTHER" id="PTHR47893:SF1">
    <property type="entry name" value="REGULATORY PROTEIN PCHR"/>
    <property type="match status" value="1"/>
</dbReference>
<sequence>MRVLKSHLKLQNLNRNKMKIVTIHTEKIQNIFEELNANFGGKVTFDVDEYTLEVNNNFAKGSIIGASFNDNISYVQFDMTFSADLKLNVINGSSSPIYFAYCSKGNLSHSFGLSGEERKLKTFQTAIVTSKLNQDNVLYFEKDKKTKFTLIIVGTQTEPSHANSLNQMVRETFFEENLNEEFFYAGSYNLKIGEKIEQLNAVTQTGIVRNLLKEGILRIILAMEIQQHTDDVNSFSKETNCLNLREMEEIKELSEVIKANPEEPFTIKSLSKKSGLSPNKLQEGFKMIHNRTVNDYITHMRVLKAEILIRTSDLNISEIVYCIGFTSRSYFSKIFKQKFNCSPKEYKFNLNPMGITA</sequence>
<evidence type="ECO:0000256" key="3">
    <source>
        <dbReference type="ARBA" id="ARBA00023163"/>
    </source>
</evidence>
<reference evidence="5 6" key="1">
    <citation type="journal article" date="2009" name="Appl. Environ. Microbiol.">
        <title>Novel features of the polysaccharide-digesting gliding bacterium Flavobacterium johnsoniae as revealed by genome sequence analysis.</title>
        <authorList>
            <person name="McBride M.J."/>
            <person name="Xie G."/>
            <person name="Martens E.C."/>
            <person name="Lapidus A."/>
            <person name="Henrissat B."/>
            <person name="Rhodes R.G."/>
            <person name="Goltsman E."/>
            <person name="Wang W."/>
            <person name="Xu J."/>
            <person name="Hunnicutt D.W."/>
            <person name="Staroscik A.M."/>
            <person name="Hoover T.R."/>
            <person name="Cheng Y.Q."/>
            <person name="Stein J.L."/>
        </authorList>
    </citation>
    <scope>NUCLEOTIDE SEQUENCE [LARGE SCALE GENOMIC DNA]</scope>
    <source>
        <strain evidence="6">ATCC 17061 / DSM 2064 / JCM 8514 / BCRC 14874 / CCUG 350202 / NBRC 14942 / NCIMB 11054 / UW101</strain>
    </source>
</reference>